<gene>
    <name evidence="1" type="ORF">L2E82_44914</name>
</gene>
<organism evidence="1 2">
    <name type="scientific">Cichorium intybus</name>
    <name type="common">Chicory</name>
    <dbReference type="NCBI Taxonomy" id="13427"/>
    <lineage>
        <taxon>Eukaryota</taxon>
        <taxon>Viridiplantae</taxon>
        <taxon>Streptophyta</taxon>
        <taxon>Embryophyta</taxon>
        <taxon>Tracheophyta</taxon>
        <taxon>Spermatophyta</taxon>
        <taxon>Magnoliopsida</taxon>
        <taxon>eudicotyledons</taxon>
        <taxon>Gunneridae</taxon>
        <taxon>Pentapetalae</taxon>
        <taxon>asterids</taxon>
        <taxon>campanulids</taxon>
        <taxon>Asterales</taxon>
        <taxon>Asteraceae</taxon>
        <taxon>Cichorioideae</taxon>
        <taxon>Cichorieae</taxon>
        <taxon>Cichoriinae</taxon>
        <taxon>Cichorium</taxon>
    </lineage>
</organism>
<reference evidence="2" key="1">
    <citation type="journal article" date="2022" name="Mol. Ecol. Resour.">
        <title>The genomes of chicory, endive, great burdock and yacon provide insights into Asteraceae palaeo-polyploidization history and plant inulin production.</title>
        <authorList>
            <person name="Fan W."/>
            <person name="Wang S."/>
            <person name="Wang H."/>
            <person name="Wang A."/>
            <person name="Jiang F."/>
            <person name="Liu H."/>
            <person name="Zhao H."/>
            <person name="Xu D."/>
            <person name="Zhang Y."/>
        </authorList>
    </citation>
    <scope>NUCLEOTIDE SEQUENCE [LARGE SCALE GENOMIC DNA]</scope>
    <source>
        <strain evidence="2">cv. Punajuju</strain>
    </source>
</reference>
<accession>A0ACB8ZR47</accession>
<reference evidence="1 2" key="2">
    <citation type="journal article" date="2022" name="Mol. Ecol. Resour.">
        <title>The genomes of chicory, endive, great burdock and yacon provide insights into Asteraceae paleo-polyploidization history and plant inulin production.</title>
        <authorList>
            <person name="Fan W."/>
            <person name="Wang S."/>
            <person name="Wang H."/>
            <person name="Wang A."/>
            <person name="Jiang F."/>
            <person name="Liu H."/>
            <person name="Zhao H."/>
            <person name="Xu D."/>
            <person name="Zhang Y."/>
        </authorList>
    </citation>
    <scope>NUCLEOTIDE SEQUENCE [LARGE SCALE GENOMIC DNA]</scope>
    <source>
        <strain evidence="2">cv. Punajuju</strain>
        <tissue evidence="1">Leaves</tissue>
    </source>
</reference>
<evidence type="ECO:0000313" key="2">
    <source>
        <dbReference type="Proteomes" id="UP001055811"/>
    </source>
</evidence>
<proteinExistence type="predicted"/>
<name>A0ACB8ZR47_CICIN</name>
<comment type="caution">
    <text evidence="1">The sequence shown here is derived from an EMBL/GenBank/DDBJ whole genome shotgun (WGS) entry which is preliminary data.</text>
</comment>
<dbReference type="EMBL" id="CM042016">
    <property type="protein sequence ID" value="KAI3700292.1"/>
    <property type="molecule type" value="Genomic_DNA"/>
</dbReference>
<protein>
    <submittedName>
        <fullName evidence="1">Uncharacterized protein</fullName>
    </submittedName>
</protein>
<sequence length="74" mass="7870">MIAGDGVSGAPRTEGIDKNGNVVHRRERQHSNVLDEAGSSSQDPIQSDYYNDFIGFTEDPIVGIGASGERHGKG</sequence>
<dbReference type="Proteomes" id="UP001055811">
    <property type="component" value="Linkage Group LG08"/>
</dbReference>
<evidence type="ECO:0000313" key="1">
    <source>
        <dbReference type="EMBL" id="KAI3700292.1"/>
    </source>
</evidence>
<keyword evidence="2" id="KW-1185">Reference proteome</keyword>